<evidence type="ECO:0000313" key="4">
    <source>
        <dbReference type="Proteomes" id="UP000698028"/>
    </source>
</evidence>
<name>A0ABS6V4J7_9SPHN</name>
<organism evidence="3 4">
    <name type="scientific">Sphingomicrobium clamense</name>
    <dbReference type="NCBI Taxonomy" id="2851013"/>
    <lineage>
        <taxon>Bacteria</taxon>
        <taxon>Pseudomonadati</taxon>
        <taxon>Pseudomonadota</taxon>
        <taxon>Alphaproteobacteria</taxon>
        <taxon>Sphingomonadales</taxon>
        <taxon>Sphingomonadaceae</taxon>
        <taxon>Sphingomicrobium</taxon>
    </lineage>
</organism>
<keyword evidence="2" id="KW-0812">Transmembrane</keyword>
<feature type="transmembrane region" description="Helical" evidence="2">
    <location>
        <begin position="31"/>
        <end position="47"/>
    </location>
</feature>
<evidence type="ECO:0000256" key="2">
    <source>
        <dbReference type="SAM" id="Phobius"/>
    </source>
</evidence>
<comment type="caution">
    <text evidence="3">The sequence shown here is derived from an EMBL/GenBank/DDBJ whole genome shotgun (WGS) entry which is preliminary data.</text>
</comment>
<feature type="transmembrane region" description="Helical" evidence="2">
    <location>
        <begin position="7"/>
        <end position="25"/>
    </location>
</feature>
<evidence type="ECO:0000256" key="1">
    <source>
        <dbReference type="SAM" id="MobiDB-lite"/>
    </source>
</evidence>
<feature type="region of interest" description="Disordered" evidence="1">
    <location>
        <begin position="114"/>
        <end position="133"/>
    </location>
</feature>
<proteinExistence type="predicted"/>
<protein>
    <submittedName>
        <fullName evidence="3">Uncharacterized protein</fullName>
    </submittedName>
</protein>
<dbReference type="EMBL" id="JAHVAH010000001">
    <property type="protein sequence ID" value="MBW0144468.1"/>
    <property type="molecule type" value="Genomic_DNA"/>
</dbReference>
<sequence length="133" mass="14576">MKIDARKFATWLIALAIVMALYSLASDGETLLASGFGVGILVVGMVFRRAIFSAVHRVVENTVDTQATKLFGEARDPGEPFDFEGAIQRHLDAREDEAFDPDAAFDRYMAKRAAGEVTPPPGTQRRTFGRKGI</sequence>
<dbReference type="Proteomes" id="UP000698028">
    <property type="component" value="Unassembled WGS sequence"/>
</dbReference>
<keyword evidence="2" id="KW-0472">Membrane</keyword>
<keyword evidence="4" id="KW-1185">Reference proteome</keyword>
<keyword evidence="2" id="KW-1133">Transmembrane helix</keyword>
<reference evidence="3 4" key="1">
    <citation type="submission" date="2021-07" db="EMBL/GenBank/DDBJ databases">
        <title>The draft genome sequence of Sphingomicrobium sp. B8.</title>
        <authorList>
            <person name="Mu L."/>
        </authorList>
    </citation>
    <scope>NUCLEOTIDE SEQUENCE [LARGE SCALE GENOMIC DNA]</scope>
    <source>
        <strain evidence="3 4">B8</strain>
    </source>
</reference>
<dbReference type="RefSeq" id="WP_218632462.1">
    <property type="nucleotide sequence ID" value="NZ_JAHVAH010000001.1"/>
</dbReference>
<accession>A0ABS6V4J7</accession>
<evidence type="ECO:0000313" key="3">
    <source>
        <dbReference type="EMBL" id="MBW0144468.1"/>
    </source>
</evidence>
<gene>
    <name evidence="3" type="ORF">KTQ36_04055</name>
</gene>